<feature type="signal peptide" evidence="1">
    <location>
        <begin position="1"/>
        <end position="22"/>
    </location>
</feature>
<organism evidence="2 3">
    <name type="scientific">Chamaesiphon polymorphus CCALA 037</name>
    <dbReference type="NCBI Taxonomy" id="2107692"/>
    <lineage>
        <taxon>Bacteria</taxon>
        <taxon>Bacillati</taxon>
        <taxon>Cyanobacteriota</taxon>
        <taxon>Cyanophyceae</taxon>
        <taxon>Gomontiellales</taxon>
        <taxon>Chamaesiphonaceae</taxon>
        <taxon>Chamaesiphon</taxon>
    </lineage>
</organism>
<dbReference type="EMBL" id="PVWO01000069">
    <property type="protein sequence ID" value="PSB57627.1"/>
    <property type="molecule type" value="Genomic_DNA"/>
</dbReference>
<proteinExistence type="predicted"/>
<dbReference type="AlphaFoldDB" id="A0A2T1GIN8"/>
<reference evidence="2 3" key="1">
    <citation type="submission" date="2018-03" db="EMBL/GenBank/DDBJ databases">
        <title>The ancient ancestry and fast evolution of plastids.</title>
        <authorList>
            <person name="Moore K.R."/>
            <person name="Magnabosco C."/>
            <person name="Momper L."/>
            <person name="Gold D.A."/>
            <person name="Bosak T."/>
            <person name="Fournier G.P."/>
        </authorList>
    </citation>
    <scope>NUCLEOTIDE SEQUENCE [LARGE SCALE GENOMIC DNA]</scope>
    <source>
        <strain evidence="2 3">CCALA 037</strain>
    </source>
</reference>
<dbReference type="Proteomes" id="UP000238937">
    <property type="component" value="Unassembled WGS sequence"/>
</dbReference>
<protein>
    <submittedName>
        <fullName evidence="2">Uncharacterized protein</fullName>
    </submittedName>
</protein>
<evidence type="ECO:0000313" key="2">
    <source>
        <dbReference type="EMBL" id="PSB57627.1"/>
    </source>
</evidence>
<sequence>MNKLFGIIVATAVIFAPLAAQAGPIQDRIDRQEQRIYRGVRNGSISPREYRHLDRRIDNIEAARLRAIRSGGKLTKYEQRRLNHRLNNTSRSIIRSRHN</sequence>
<evidence type="ECO:0000313" key="3">
    <source>
        <dbReference type="Proteomes" id="UP000238937"/>
    </source>
</evidence>
<gene>
    <name evidence="2" type="ORF">C7B77_07820</name>
</gene>
<accession>A0A2T1GIN8</accession>
<dbReference type="OrthoDB" id="573209at2"/>
<keyword evidence="3" id="KW-1185">Reference proteome</keyword>
<comment type="caution">
    <text evidence="2">The sequence shown here is derived from an EMBL/GenBank/DDBJ whole genome shotgun (WGS) entry which is preliminary data.</text>
</comment>
<keyword evidence="1" id="KW-0732">Signal</keyword>
<dbReference type="RefSeq" id="WP_106302438.1">
    <property type="nucleotide sequence ID" value="NZ_PVWO01000069.1"/>
</dbReference>
<name>A0A2T1GIN8_9CYAN</name>
<evidence type="ECO:0000256" key="1">
    <source>
        <dbReference type="SAM" id="SignalP"/>
    </source>
</evidence>
<feature type="chain" id="PRO_5015655351" evidence="1">
    <location>
        <begin position="23"/>
        <end position="99"/>
    </location>
</feature>